<organism evidence="2 3">
    <name type="scientific">Longicatena caecimuris</name>
    <dbReference type="NCBI Taxonomy" id="1796635"/>
    <lineage>
        <taxon>Bacteria</taxon>
        <taxon>Bacillati</taxon>
        <taxon>Bacillota</taxon>
        <taxon>Erysipelotrichia</taxon>
        <taxon>Erysipelotrichales</taxon>
        <taxon>Erysipelotrichaceae</taxon>
        <taxon>Longicatena</taxon>
    </lineage>
</organism>
<evidence type="ECO:0000256" key="1">
    <source>
        <dbReference type="SAM" id="Phobius"/>
    </source>
</evidence>
<keyword evidence="3" id="KW-1185">Reference proteome</keyword>
<accession>A0A4R3TKS5</accession>
<keyword evidence="1" id="KW-1133">Transmembrane helix</keyword>
<comment type="caution">
    <text evidence="2">The sequence shown here is derived from an EMBL/GenBank/DDBJ whole genome shotgun (WGS) entry which is preliminary data.</text>
</comment>
<dbReference type="GeneID" id="73795375"/>
<dbReference type="CDD" id="cd09910">
    <property type="entry name" value="NGN-insert_like"/>
    <property type="match status" value="1"/>
</dbReference>
<proteinExistence type="predicted"/>
<dbReference type="AlphaFoldDB" id="A0A4R3TKS5"/>
<dbReference type="EMBL" id="SMBP01000003">
    <property type="protein sequence ID" value="TCU62747.1"/>
    <property type="molecule type" value="Genomic_DNA"/>
</dbReference>
<feature type="transmembrane region" description="Helical" evidence="1">
    <location>
        <begin position="7"/>
        <end position="28"/>
    </location>
</feature>
<dbReference type="Proteomes" id="UP000295773">
    <property type="component" value="Unassembled WGS sequence"/>
</dbReference>
<gene>
    <name evidence="2" type="ORF">EDD61_103162</name>
</gene>
<keyword evidence="1" id="KW-0812">Transmembrane</keyword>
<keyword evidence="1" id="KW-0472">Membrane</keyword>
<name>A0A4R3TKS5_9FIRM</name>
<evidence type="ECO:0000313" key="2">
    <source>
        <dbReference type="EMBL" id="TCU62747.1"/>
    </source>
</evidence>
<dbReference type="Pfam" id="PF07009">
    <property type="entry name" value="NusG_II"/>
    <property type="match status" value="1"/>
</dbReference>
<reference evidence="2 3" key="1">
    <citation type="submission" date="2019-03" db="EMBL/GenBank/DDBJ databases">
        <title>Genomic Encyclopedia of Type Strains, Phase IV (KMG-IV): sequencing the most valuable type-strain genomes for metagenomic binning, comparative biology and taxonomic classification.</title>
        <authorList>
            <person name="Goeker M."/>
        </authorList>
    </citation>
    <scope>NUCLEOTIDE SEQUENCE [LARGE SCALE GENOMIC DNA]</scope>
    <source>
        <strain evidence="2 3">DSM 29481</strain>
    </source>
</reference>
<dbReference type="RefSeq" id="WP_008688891.1">
    <property type="nucleotide sequence ID" value="NZ_AP024510.1"/>
</dbReference>
<evidence type="ECO:0000313" key="3">
    <source>
        <dbReference type="Proteomes" id="UP000295773"/>
    </source>
</evidence>
<dbReference type="InterPro" id="IPR038690">
    <property type="entry name" value="NusG_2_sf"/>
</dbReference>
<protein>
    <submittedName>
        <fullName evidence="2">Uncharacterized protein</fullName>
    </submittedName>
</protein>
<sequence>MNKADKIFIGLIVVISCLLYVPSLWYAYQNQGSVKEVVVSYKDKVVLQKRLSLDHVYEVKGTLGPVKVEVKDEKVRVEKETSPYHLCSIQGWVDDVNRPIVCLPNNIVVEIRSASDEEADIDTVIQ</sequence>
<dbReference type="PROSITE" id="PS51257">
    <property type="entry name" value="PROKAR_LIPOPROTEIN"/>
    <property type="match status" value="1"/>
</dbReference>
<dbReference type="Gene3D" id="2.60.320.10">
    <property type="entry name" value="N-utilization substance G protein NusG, insert domain"/>
    <property type="match status" value="1"/>
</dbReference>